<keyword evidence="2" id="KW-1185">Reference proteome</keyword>
<sequence length="49" mass="5607">MPRVQWPRIVDRAANIVTSYNDVGGCTHRQVIQHSEALITWATITLMTR</sequence>
<accession>A0ABT6S220</accession>
<comment type="caution">
    <text evidence="1">The sequence shown here is derived from an EMBL/GenBank/DDBJ whole genome shotgun (WGS) entry which is preliminary data.</text>
</comment>
<gene>
    <name evidence="1" type="ORF">QIS99_31205</name>
</gene>
<proteinExistence type="predicted"/>
<reference evidence="1 2" key="1">
    <citation type="submission" date="2023-05" db="EMBL/GenBank/DDBJ databases">
        <title>Draft genome sequence of Streptomyces sp. B-S-A8 isolated from a cave soil in Thailand.</title>
        <authorList>
            <person name="Chamroensaksri N."/>
            <person name="Muangham S."/>
        </authorList>
    </citation>
    <scope>NUCLEOTIDE SEQUENCE [LARGE SCALE GENOMIC DNA]</scope>
    <source>
        <strain evidence="1 2">B-S-A8</strain>
    </source>
</reference>
<protein>
    <recommendedName>
        <fullName evidence="3">Transposase</fullName>
    </recommendedName>
</protein>
<dbReference type="EMBL" id="JASCIR010000058">
    <property type="protein sequence ID" value="MDI3390630.1"/>
    <property type="molecule type" value="Genomic_DNA"/>
</dbReference>
<name>A0ABT6S220_9ACTN</name>
<evidence type="ECO:0008006" key="3">
    <source>
        <dbReference type="Google" id="ProtNLM"/>
    </source>
</evidence>
<organism evidence="1 2">
    <name type="scientific">Streptomyces solicavernae</name>
    <dbReference type="NCBI Taxonomy" id="3043614"/>
    <lineage>
        <taxon>Bacteria</taxon>
        <taxon>Bacillati</taxon>
        <taxon>Actinomycetota</taxon>
        <taxon>Actinomycetes</taxon>
        <taxon>Kitasatosporales</taxon>
        <taxon>Streptomycetaceae</taxon>
        <taxon>Streptomyces</taxon>
    </lineage>
</organism>
<evidence type="ECO:0000313" key="2">
    <source>
        <dbReference type="Proteomes" id="UP001224661"/>
    </source>
</evidence>
<evidence type="ECO:0000313" key="1">
    <source>
        <dbReference type="EMBL" id="MDI3390630.1"/>
    </source>
</evidence>
<dbReference type="RefSeq" id="WP_282517114.1">
    <property type="nucleotide sequence ID" value="NZ_JASCIR010000058.1"/>
</dbReference>
<dbReference type="Proteomes" id="UP001224661">
    <property type="component" value="Unassembled WGS sequence"/>
</dbReference>